<proteinExistence type="predicted"/>
<protein>
    <submittedName>
        <fullName evidence="1">Uncharacterized protein</fullName>
    </submittedName>
</protein>
<dbReference type="Proteomes" id="UP001418222">
    <property type="component" value="Unassembled WGS sequence"/>
</dbReference>
<dbReference type="EMBL" id="JBBWWQ010000019">
    <property type="protein sequence ID" value="KAK8919292.1"/>
    <property type="molecule type" value="Genomic_DNA"/>
</dbReference>
<evidence type="ECO:0000313" key="2">
    <source>
        <dbReference type="Proteomes" id="UP001418222"/>
    </source>
</evidence>
<name>A0AAP0FWR5_9ASPA</name>
<accession>A0AAP0FWR5</accession>
<evidence type="ECO:0000313" key="1">
    <source>
        <dbReference type="EMBL" id="KAK8919292.1"/>
    </source>
</evidence>
<comment type="caution">
    <text evidence="1">The sequence shown here is derived from an EMBL/GenBank/DDBJ whole genome shotgun (WGS) entry which is preliminary data.</text>
</comment>
<organism evidence="1 2">
    <name type="scientific">Platanthera zijinensis</name>
    <dbReference type="NCBI Taxonomy" id="2320716"/>
    <lineage>
        <taxon>Eukaryota</taxon>
        <taxon>Viridiplantae</taxon>
        <taxon>Streptophyta</taxon>
        <taxon>Embryophyta</taxon>
        <taxon>Tracheophyta</taxon>
        <taxon>Spermatophyta</taxon>
        <taxon>Magnoliopsida</taxon>
        <taxon>Liliopsida</taxon>
        <taxon>Asparagales</taxon>
        <taxon>Orchidaceae</taxon>
        <taxon>Orchidoideae</taxon>
        <taxon>Orchideae</taxon>
        <taxon>Orchidinae</taxon>
        <taxon>Platanthera</taxon>
    </lineage>
</organism>
<sequence>MGWNTSHHHNILNCFFLHPLHNQIRGGRLMLYPRINKSFGPSNKGSQVTSGPGVKLLKVSNYVEQVLEVVLVRIDGVKILPHNMSRLMIHCYPIWLGIQRIENPSLDTTIIHGSTPRLE</sequence>
<keyword evidence="2" id="KW-1185">Reference proteome</keyword>
<reference evidence="1 2" key="1">
    <citation type="journal article" date="2022" name="Nat. Plants">
        <title>Genomes of leafy and leafless Platanthera orchids illuminate the evolution of mycoheterotrophy.</title>
        <authorList>
            <person name="Li M.H."/>
            <person name="Liu K.W."/>
            <person name="Li Z."/>
            <person name="Lu H.C."/>
            <person name="Ye Q.L."/>
            <person name="Zhang D."/>
            <person name="Wang J.Y."/>
            <person name="Li Y.F."/>
            <person name="Zhong Z.M."/>
            <person name="Liu X."/>
            <person name="Yu X."/>
            <person name="Liu D.K."/>
            <person name="Tu X.D."/>
            <person name="Liu B."/>
            <person name="Hao Y."/>
            <person name="Liao X.Y."/>
            <person name="Jiang Y.T."/>
            <person name="Sun W.H."/>
            <person name="Chen J."/>
            <person name="Chen Y.Q."/>
            <person name="Ai Y."/>
            <person name="Zhai J.W."/>
            <person name="Wu S.S."/>
            <person name="Zhou Z."/>
            <person name="Hsiao Y.Y."/>
            <person name="Wu W.L."/>
            <person name="Chen Y.Y."/>
            <person name="Lin Y.F."/>
            <person name="Hsu J.L."/>
            <person name="Li C.Y."/>
            <person name="Wang Z.W."/>
            <person name="Zhao X."/>
            <person name="Zhong W.Y."/>
            <person name="Ma X.K."/>
            <person name="Ma L."/>
            <person name="Huang J."/>
            <person name="Chen G.Z."/>
            <person name="Huang M.Z."/>
            <person name="Huang L."/>
            <person name="Peng D.H."/>
            <person name="Luo Y.B."/>
            <person name="Zou S.Q."/>
            <person name="Chen S.P."/>
            <person name="Lan S."/>
            <person name="Tsai W.C."/>
            <person name="Van de Peer Y."/>
            <person name="Liu Z.J."/>
        </authorList>
    </citation>
    <scope>NUCLEOTIDE SEQUENCE [LARGE SCALE GENOMIC DNA]</scope>
    <source>
        <strain evidence="1">Lor287</strain>
    </source>
</reference>
<gene>
    <name evidence="1" type="ORF">KSP39_PZI021494</name>
</gene>
<dbReference type="AlphaFoldDB" id="A0AAP0FWR5"/>